<dbReference type="GO" id="GO:0005634">
    <property type="term" value="C:nucleus"/>
    <property type="evidence" value="ECO:0007669"/>
    <property type="project" value="InterPro"/>
</dbReference>
<keyword evidence="2" id="KW-1185">Reference proteome</keyword>
<dbReference type="OMA" id="IMRCPAT"/>
<organism evidence="1 2">
    <name type="scientific">Eimeria tenella</name>
    <name type="common">Coccidian parasite</name>
    <dbReference type="NCBI Taxonomy" id="5802"/>
    <lineage>
        <taxon>Eukaryota</taxon>
        <taxon>Sar</taxon>
        <taxon>Alveolata</taxon>
        <taxon>Apicomplexa</taxon>
        <taxon>Conoidasida</taxon>
        <taxon>Coccidia</taxon>
        <taxon>Eucoccidiorida</taxon>
        <taxon>Eimeriorina</taxon>
        <taxon>Eimeriidae</taxon>
        <taxon>Eimeria</taxon>
    </lineage>
</organism>
<dbReference type="AlphaFoldDB" id="U6KPD1"/>
<evidence type="ECO:0000313" key="1">
    <source>
        <dbReference type="EMBL" id="CDJ38768.1"/>
    </source>
</evidence>
<dbReference type="InterPro" id="IPR003923">
    <property type="entry name" value="TAF10"/>
</dbReference>
<accession>U6KPD1</accession>
<dbReference type="Pfam" id="PF03540">
    <property type="entry name" value="TAF10"/>
    <property type="match status" value="1"/>
</dbReference>
<reference evidence="1" key="2">
    <citation type="submission" date="2013-10" db="EMBL/GenBank/DDBJ databases">
        <authorList>
            <person name="Aslett M."/>
        </authorList>
    </citation>
    <scope>NUCLEOTIDE SEQUENCE [LARGE SCALE GENOMIC DNA]</scope>
    <source>
        <strain evidence="1">Houghton</strain>
    </source>
</reference>
<dbReference type="GO" id="GO:0006352">
    <property type="term" value="P:DNA-templated transcription initiation"/>
    <property type="evidence" value="ECO:0007669"/>
    <property type="project" value="InterPro"/>
</dbReference>
<dbReference type="VEuPathDB" id="ToxoDB:ETH2_1455800"/>
<dbReference type="VEuPathDB" id="ToxoDB:ETH_00007935"/>
<protein>
    <submittedName>
        <fullName evidence="1">Uncharacterized protein</fullName>
    </submittedName>
</protein>
<proteinExistence type="predicted"/>
<name>U6KPD1_EIMTE</name>
<evidence type="ECO:0000313" key="2">
    <source>
        <dbReference type="Proteomes" id="UP000030747"/>
    </source>
</evidence>
<dbReference type="OrthoDB" id="154356at2759"/>
<dbReference type="Proteomes" id="UP000030747">
    <property type="component" value="Unassembled WGS sequence"/>
</dbReference>
<dbReference type="RefSeq" id="XP_013229524.1">
    <property type="nucleotide sequence ID" value="XM_013374070.1"/>
</dbReference>
<dbReference type="EMBL" id="HG674029">
    <property type="protein sequence ID" value="CDJ38768.1"/>
    <property type="molecule type" value="Genomic_DNA"/>
</dbReference>
<reference evidence="1" key="1">
    <citation type="submission" date="2013-10" db="EMBL/GenBank/DDBJ databases">
        <title>Genomic analysis of the causative agents of coccidiosis in chickens.</title>
        <authorList>
            <person name="Reid A.J."/>
            <person name="Blake D."/>
            <person name="Billington K."/>
            <person name="Browne H."/>
            <person name="Dunn M."/>
            <person name="Hung S."/>
            <person name="Kawahara F."/>
            <person name="Miranda-Saavedra D."/>
            <person name="Mourier T."/>
            <person name="Nagra H."/>
            <person name="Otto T.D."/>
            <person name="Rawlings N."/>
            <person name="Sanchez A."/>
            <person name="Sanders M."/>
            <person name="Subramaniam C."/>
            <person name="Tay Y."/>
            <person name="Dear P."/>
            <person name="Doerig C."/>
            <person name="Gruber A."/>
            <person name="Parkinson J."/>
            <person name="Shirley M."/>
            <person name="Wan K.L."/>
            <person name="Berriman M."/>
            <person name="Tomley F."/>
            <person name="Pain A."/>
        </authorList>
    </citation>
    <scope>NUCLEOTIDE SEQUENCE [LARGE SCALE GENOMIC DNA]</scope>
    <source>
        <strain evidence="1">Houghton</strain>
    </source>
</reference>
<sequence length="225" mass="24012">MDKSVLDLEEILGPRDEQLLQKLSAHEPAILDEVVDYYLSRVGCTTTDPAATRLLSVAVQVAFEKAIDEAKLILASSRGEASVVSRRTDRGSSTQLRPMQSKCSLVEESSASPTGACSTFEEVGTAGGLLMEYRVPGSCVAAVFTVMFPAVCGYMIGLRASALGNPFYAIMRCPATVCRSKFSQVKELDVESLCKALQRNGTLPVGPAFDLLLQPLAQENGALGS</sequence>
<gene>
    <name evidence="1" type="ORF">ETH_00007935</name>
</gene>
<dbReference type="GeneID" id="25250789"/>